<keyword evidence="1" id="KW-0812">Transmembrane</keyword>
<name>A0A6H9SLY3_9BURK</name>
<accession>A0A6H9SLY3</accession>
<comment type="caution">
    <text evidence="2">The sequence shown here is derived from an EMBL/GenBank/DDBJ whole genome shotgun (WGS) entry which is preliminary data.</text>
</comment>
<sequence>MTISSGNRSSAVARLLKRALVAYLGAIGIVALAVVISISHGSGWRPAMAGMPLYVTIFVGITCQLIKEWRAIKRG</sequence>
<evidence type="ECO:0000313" key="2">
    <source>
        <dbReference type="EMBL" id="KAB0641139.1"/>
    </source>
</evidence>
<keyword evidence="1" id="KW-1133">Transmembrane helix</keyword>
<keyword evidence="1" id="KW-0472">Membrane</keyword>
<reference evidence="2 3" key="1">
    <citation type="submission" date="2019-09" db="EMBL/GenBank/DDBJ databases">
        <title>Draft genome sequences of 48 bacterial type strains from the CCUG.</title>
        <authorList>
            <person name="Tunovic T."/>
            <person name="Pineiro-Iglesias B."/>
            <person name="Unosson C."/>
            <person name="Inganas E."/>
            <person name="Ohlen M."/>
            <person name="Cardew S."/>
            <person name="Jensie-Markopoulos S."/>
            <person name="Salva-Serra F."/>
            <person name="Jaen-Luchoro D."/>
            <person name="Karlsson R."/>
            <person name="Svensson-Stadler L."/>
            <person name="Chun J."/>
            <person name="Moore E."/>
        </authorList>
    </citation>
    <scope>NUCLEOTIDE SEQUENCE [LARGE SCALE GENOMIC DNA]</scope>
    <source>
        <strain evidence="2 3">CCUG 54555</strain>
    </source>
</reference>
<evidence type="ECO:0000313" key="3">
    <source>
        <dbReference type="Proteomes" id="UP000430232"/>
    </source>
</evidence>
<gene>
    <name evidence="2" type="ORF">F7R21_16170</name>
</gene>
<feature type="transmembrane region" description="Helical" evidence="1">
    <location>
        <begin position="47"/>
        <end position="66"/>
    </location>
</feature>
<proteinExistence type="predicted"/>
<organism evidence="2 3">
    <name type="scientific">Burkholderia latens</name>
    <dbReference type="NCBI Taxonomy" id="488446"/>
    <lineage>
        <taxon>Bacteria</taxon>
        <taxon>Pseudomonadati</taxon>
        <taxon>Pseudomonadota</taxon>
        <taxon>Betaproteobacteria</taxon>
        <taxon>Burkholderiales</taxon>
        <taxon>Burkholderiaceae</taxon>
        <taxon>Burkholderia</taxon>
        <taxon>Burkholderia cepacia complex</taxon>
    </lineage>
</organism>
<feature type="transmembrane region" description="Helical" evidence="1">
    <location>
        <begin position="20"/>
        <end position="41"/>
    </location>
</feature>
<dbReference type="AlphaFoldDB" id="A0A6H9SLY3"/>
<evidence type="ECO:0000256" key="1">
    <source>
        <dbReference type="SAM" id="Phobius"/>
    </source>
</evidence>
<protein>
    <submittedName>
        <fullName evidence="2">Uncharacterized protein</fullName>
    </submittedName>
</protein>
<dbReference type="OrthoDB" id="9115081at2"/>
<dbReference type="Proteomes" id="UP000430232">
    <property type="component" value="Unassembled WGS sequence"/>
</dbReference>
<dbReference type="EMBL" id="VZOJ01000040">
    <property type="protein sequence ID" value="KAB0641139.1"/>
    <property type="molecule type" value="Genomic_DNA"/>
</dbReference>
<keyword evidence="3" id="KW-1185">Reference proteome</keyword>